<dbReference type="PIRSF" id="PIRSF031679">
    <property type="entry name" value="Mtase_Alr7345_prd"/>
    <property type="match status" value="1"/>
</dbReference>
<reference evidence="2 3" key="1">
    <citation type="submission" date="2020-08" db="EMBL/GenBank/DDBJ databases">
        <title>Genomic Encyclopedia of Type Strains, Phase III (KMG-III): the genomes of soil and plant-associated and newly described type strains.</title>
        <authorList>
            <person name="Whitman W."/>
        </authorList>
    </citation>
    <scope>NUCLEOTIDE SEQUENCE [LARGE SCALE GENOMIC DNA]</scope>
    <source>
        <strain evidence="2 3">CECT 8654</strain>
    </source>
</reference>
<proteinExistence type="predicted"/>
<organism evidence="2 3">
    <name type="scientific">Litorivivens lipolytica</name>
    <dbReference type="NCBI Taxonomy" id="1524264"/>
    <lineage>
        <taxon>Bacteria</taxon>
        <taxon>Pseudomonadati</taxon>
        <taxon>Pseudomonadota</taxon>
        <taxon>Gammaproteobacteria</taxon>
        <taxon>Litorivivens</taxon>
    </lineage>
</organism>
<sequence length="281" mass="31096">MNSTAQYQNNKAVIQISIIVALVAGLVACIQPAKPTWSDMQQAEHRSHANIMRDEYRHPTETLAFFEVEPCHTVVEIWPGAGWYTEILAPVLRSCGTLHAAHFSPASDVPYFRKSLENYKQKLADNPRIYDAVVLSVLQPPSFTRMISPGTADRVLTFRNVHNWLKAGTAEQVFASAFEALKPGGVFGVVEHRAKPGTDLQTMIDSGYVTEAKVVQLAEAAGFKLLARSEINANPLDDTVYPKGVWTLPPSLRLGDEDRMKYLAIGESDRMTLKFVKPANG</sequence>
<evidence type="ECO:0000313" key="2">
    <source>
        <dbReference type="EMBL" id="MBB3046141.1"/>
    </source>
</evidence>
<evidence type="ECO:0000313" key="3">
    <source>
        <dbReference type="Proteomes" id="UP000537130"/>
    </source>
</evidence>
<keyword evidence="1" id="KW-0472">Membrane</keyword>
<dbReference type="GO" id="GO:0032259">
    <property type="term" value="P:methylation"/>
    <property type="evidence" value="ECO:0007669"/>
    <property type="project" value="UniProtKB-KW"/>
</dbReference>
<dbReference type="InterPro" id="IPR016980">
    <property type="entry name" value="S-AdoMet-dep_MeTrfase_Alr7345"/>
</dbReference>
<comment type="caution">
    <text evidence="2">The sequence shown here is derived from an EMBL/GenBank/DDBJ whole genome shotgun (WGS) entry which is preliminary data.</text>
</comment>
<dbReference type="SUPFAM" id="SSF53335">
    <property type="entry name" value="S-adenosyl-L-methionine-dependent methyltransferases"/>
    <property type="match status" value="1"/>
</dbReference>
<dbReference type="InterPro" id="IPR029063">
    <property type="entry name" value="SAM-dependent_MTases_sf"/>
</dbReference>
<feature type="transmembrane region" description="Helical" evidence="1">
    <location>
        <begin position="12"/>
        <end position="30"/>
    </location>
</feature>
<keyword evidence="3" id="KW-1185">Reference proteome</keyword>
<name>A0A7W4Z5M8_9GAMM</name>
<dbReference type="Gene3D" id="3.40.50.150">
    <property type="entry name" value="Vaccinia Virus protein VP39"/>
    <property type="match status" value="1"/>
</dbReference>
<dbReference type="AlphaFoldDB" id="A0A7W4Z5M8"/>
<evidence type="ECO:0000256" key="1">
    <source>
        <dbReference type="SAM" id="Phobius"/>
    </source>
</evidence>
<protein>
    <submittedName>
        <fullName evidence="2">Putative methyltransferase</fullName>
    </submittedName>
</protein>
<dbReference type="RefSeq" id="WP_221200380.1">
    <property type="nucleotide sequence ID" value="NZ_JACHWY010000001.1"/>
</dbReference>
<accession>A0A7W4Z5M8</accession>
<keyword evidence="1" id="KW-0812">Transmembrane</keyword>
<dbReference type="EMBL" id="JACHWY010000001">
    <property type="protein sequence ID" value="MBB3046141.1"/>
    <property type="molecule type" value="Genomic_DNA"/>
</dbReference>
<dbReference type="Proteomes" id="UP000537130">
    <property type="component" value="Unassembled WGS sequence"/>
</dbReference>
<gene>
    <name evidence="2" type="ORF">FHR99_000377</name>
</gene>
<keyword evidence="2" id="KW-0489">Methyltransferase</keyword>
<dbReference type="GO" id="GO:0008168">
    <property type="term" value="F:methyltransferase activity"/>
    <property type="evidence" value="ECO:0007669"/>
    <property type="project" value="UniProtKB-KW"/>
</dbReference>
<keyword evidence="2" id="KW-0808">Transferase</keyword>
<keyword evidence="1" id="KW-1133">Transmembrane helix</keyword>